<evidence type="ECO:0008006" key="3">
    <source>
        <dbReference type="Google" id="ProtNLM"/>
    </source>
</evidence>
<dbReference type="Proteomes" id="UP000284842">
    <property type="component" value="Unassembled WGS sequence"/>
</dbReference>
<dbReference type="InParanoid" id="A0A409W5C8"/>
<name>A0A409W5C8_9AGAR</name>
<organism evidence="1 2">
    <name type="scientific">Panaeolus cyanescens</name>
    <dbReference type="NCBI Taxonomy" id="181874"/>
    <lineage>
        <taxon>Eukaryota</taxon>
        <taxon>Fungi</taxon>
        <taxon>Dikarya</taxon>
        <taxon>Basidiomycota</taxon>
        <taxon>Agaricomycotina</taxon>
        <taxon>Agaricomycetes</taxon>
        <taxon>Agaricomycetidae</taxon>
        <taxon>Agaricales</taxon>
        <taxon>Agaricineae</taxon>
        <taxon>Galeropsidaceae</taxon>
        <taxon>Panaeolus</taxon>
    </lineage>
</organism>
<evidence type="ECO:0000313" key="2">
    <source>
        <dbReference type="Proteomes" id="UP000284842"/>
    </source>
</evidence>
<evidence type="ECO:0000313" key="1">
    <source>
        <dbReference type="EMBL" id="PPQ73692.1"/>
    </source>
</evidence>
<dbReference type="Gene3D" id="3.80.10.10">
    <property type="entry name" value="Ribonuclease Inhibitor"/>
    <property type="match status" value="1"/>
</dbReference>
<gene>
    <name evidence="1" type="ORF">CVT24_007326</name>
</gene>
<keyword evidence="2" id="KW-1185">Reference proteome</keyword>
<dbReference type="AlphaFoldDB" id="A0A409W5C8"/>
<reference evidence="1 2" key="1">
    <citation type="journal article" date="2018" name="Evol. Lett.">
        <title>Horizontal gene cluster transfer increased hallucinogenic mushroom diversity.</title>
        <authorList>
            <person name="Reynolds H.T."/>
            <person name="Vijayakumar V."/>
            <person name="Gluck-Thaler E."/>
            <person name="Korotkin H.B."/>
            <person name="Matheny P.B."/>
            <person name="Slot J.C."/>
        </authorList>
    </citation>
    <scope>NUCLEOTIDE SEQUENCE [LARGE SCALE GENOMIC DNA]</scope>
    <source>
        <strain evidence="1 2">2629</strain>
    </source>
</reference>
<sequence>MSSNAVPEGRNLPVEIVDEIIGQFVSTALDTDTPHRLLLRDLSNISTVSPVFLRIARSHIFKKIAIFIGNSFISSSNKENLSALFTREPTIAKFVKHITCQYNADVPHNGQLAPLFQLPNVQSLTLALCLYRRTDDETIQYFKRSSDISSTFGVRALLEHYLKSGSLKMVTLTRMMPLPCNVLLESPTLESVSIYQSFASSEEVVLSPNSTSQRSNIKKLILVNTTIPFAFLARSPKLQILHLTRDNIADFSTYEHSNNEPALPSLEELNLTINSYDDDLGQGYHQRHLQVILDHSPILKNLSLSIPLSSAVFLTIPRMPQLETLSLNWCGSTVHPHTDIVKSAIQTMSSCRLPSESLKNLNLRLSIDLRTMTESLDCMKGSIRKVIALAMDRDCRLFPRLQKVSLIIRISIENAPEEVRENIESELQALITLEVHDEKDQRATFDSEISVVDEAKIHL</sequence>
<dbReference type="OrthoDB" id="2788229at2759"/>
<dbReference type="EMBL" id="NHTK01005802">
    <property type="protein sequence ID" value="PPQ73692.1"/>
    <property type="molecule type" value="Genomic_DNA"/>
</dbReference>
<protein>
    <recommendedName>
        <fullName evidence="3">F-box domain-containing protein</fullName>
    </recommendedName>
</protein>
<accession>A0A409W5C8</accession>
<proteinExistence type="predicted"/>
<dbReference type="SUPFAM" id="SSF52047">
    <property type="entry name" value="RNI-like"/>
    <property type="match status" value="1"/>
</dbReference>
<comment type="caution">
    <text evidence="1">The sequence shown here is derived from an EMBL/GenBank/DDBJ whole genome shotgun (WGS) entry which is preliminary data.</text>
</comment>
<dbReference type="InterPro" id="IPR032675">
    <property type="entry name" value="LRR_dom_sf"/>
</dbReference>